<protein>
    <submittedName>
        <fullName evidence="4">10467_t:CDS:1</fullName>
    </submittedName>
</protein>
<proteinExistence type="predicted"/>
<evidence type="ECO:0000256" key="1">
    <source>
        <dbReference type="ARBA" id="ARBA00022786"/>
    </source>
</evidence>
<dbReference type="OrthoDB" id="2356835at2759"/>
<evidence type="ECO:0000313" key="4">
    <source>
        <dbReference type="EMBL" id="CAG8668165.1"/>
    </source>
</evidence>
<dbReference type="EMBL" id="CAJVQA010008204">
    <property type="protein sequence ID" value="CAG8668165.1"/>
    <property type="molecule type" value="Genomic_DNA"/>
</dbReference>
<reference evidence="4" key="1">
    <citation type="submission" date="2021-06" db="EMBL/GenBank/DDBJ databases">
        <authorList>
            <person name="Kallberg Y."/>
            <person name="Tangrot J."/>
            <person name="Rosling A."/>
        </authorList>
    </citation>
    <scope>NUCLEOTIDE SEQUENCE</scope>
    <source>
        <strain evidence="4">FL966</strain>
    </source>
</reference>
<keyword evidence="5" id="KW-1185">Reference proteome</keyword>
<accession>A0A9N9E918</accession>
<name>A0A9N9E918_9GLOM</name>
<dbReference type="PROSITE" id="PS50237">
    <property type="entry name" value="HECT"/>
    <property type="match status" value="1"/>
</dbReference>
<feature type="non-terminal residue" evidence="4">
    <location>
        <position position="1"/>
    </location>
</feature>
<dbReference type="GO" id="GO:0004842">
    <property type="term" value="F:ubiquitin-protein transferase activity"/>
    <property type="evidence" value="ECO:0007669"/>
    <property type="project" value="InterPro"/>
</dbReference>
<dbReference type="Proteomes" id="UP000789759">
    <property type="component" value="Unassembled WGS sequence"/>
</dbReference>
<dbReference type="Gene3D" id="3.90.1750.10">
    <property type="entry name" value="Hect, E3 ligase catalytic domains"/>
    <property type="match status" value="1"/>
</dbReference>
<gene>
    <name evidence="4" type="ORF">CPELLU_LOCUS10133</name>
</gene>
<organism evidence="4 5">
    <name type="scientific">Cetraspora pellucida</name>
    <dbReference type="NCBI Taxonomy" id="1433469"/>
    <lineage>
        <taxon>Eukaryota</taxon>
        <taxon>Fungi</taxon>
        <taxon>Fungi incertae sedis</taxon>
        <taxon>Mucoromycota</taxon>
        <taxon>Glomeromycotina</taxon>
        <taxon>Glomeromycetes</taxon>
        <taxon>Diversisporales</taxon>
        <taxon>Gigasporaceae</taxon>
        <taxon>Cetraspora</taxon>
    </lineage>
</organism>
<keyword evidence="1 2" id="KW-0833">Ubl conjugation pathway</keyword>
<evidence type="ECO:0000256" key="2">
    <source>
        <dbReference type="PROSITE-ProRule" id="PRU00104"/>
    </source>
</evidence>
<evidence type="ECO:0000313" key="5">
    <source>
        <dbReference type="Proteomes" id="UP000789759"/>
    </source>
</evidence>
<comment type="caution">
    <text evidence="4">The sequence shown here is derived from an EMBL/GenBank/DDBJ whole genome shotgun (WGS) entry which is preliminary data.</text>
</comment>
<dbReference type="AlphaFoldDB" id="A0A9N9E918"/>
<evidence type="ECO:0000259" key="3">
    <source>
        <dbReference type="PROSITE" id="PS50237"/>
    </source>
</evidence>
<dbReference type="InterPro" id="IPR035983">
    <property type="entry name" value="Hect_E3_ubiquitin_ligase"/>
</dbReference>
<comment type="caution">
    <text evidence="2">Lacks conserved residue(s) required for the propagation of feature annotation.</text>
</comment>
<sequence length="488" mass="57255">MQNNDIDFDALYARRLQLQYDQESFLTNARYFEYENDEDENDESFEEMINESTSYVTTPITNNRQDVQQKRENIDNDYAIAVQLQQVLNEEALNENMDDDNPRMNAFGCSRGNFERRVNEATDSHRSHYSEDLNDESDDELNKVTLKVSSIEITSNDLRTVINQFKNKLFQKYPHANRKVIRLSSRNQLLMFSEFIEAIKLFKEVDFIQRPRIEFKNEPVVDGGGAFNDTIRQILDTFMSLENPEYGGNGRLFTGDNSKLISSTAPISVLDELNIFGDILFLAIIHEAPFPVDLDIILFKYYLDLENTITIKDVERFNPVMSNLARNVLNADPDVDLSTIDGFDQWAEDKEISVIKEKQISIEQIKDYFYQESITYEDVVRKLVFTPSHLNRRQNMVKNWLTEWLRAQRKEELQEFCRLVTGFSNPREEITVAFKPYIARENREATLTPRFQTCFSEIKISEHFNSKHEFFAIMNAQVNKSFHDDRFT</sequence>
<feature type="domain" description="HECT" evidence="3">
    <location>
        <begin position="203"/>
        <end position="332"/>
    </location>
</feature>
<dbReference type="Gene3D" id="3.30.2410.10">
    <property type="entry name" value="Hect, E3 ligase catalytic domain"/>
    <property type="match status" value="1"/>
</dbReference>
<dbReference type="InterPro" id="IPR000569">
    <property type="entry name" value="HECT_dom"/>
</dbReference>
<dbReference type="SUPFAM" id="SSF56204">
    <property type="entry name" value="Hect, E3 ligase catalytic domain"/>
    <property type="match status" value="1"/>
</dbReference>